<keyword evidence="2" id="KW-1185">Reference proteome</keyword>
<dbReference type="EMBL" id="JNBS01003386">
    <property type="protein sequence ID" value="OQR87633.1"/>
    <property type="molecule type" value="Genomic_DNA"/>
</dbReference>
<accession>A0A1V9YPL6</accession>
<proteinExistence type="predicted"/>
<comment type="caution">
    <text evidence="1">The sequence shown here is derived from an EMBL/GenBank/DDBJ whole genome shotgun (WGS) entry which is preliminary data.</text>
</comment>
<dbReference type="AlphaFoldDB" id="A0A1V9YPL6"/>
<evidence type="ECO:0000313" key="1">
    <source>
        <dbReference type="EMBL" id="OQR87633.1"/>
    </source>
</evidence>
<evidence type="ECO:0000313" key="2">
    <source>
        <dbReference type="Proteomes" id="UP000243217"/>
    </source>
</evidence>
<name>A0A1V9YPL6_9STRA</name>
<dbReference type="Proteomes" id="UP000243217">
    <property type="component" value="Unassembled WGS sequence"/>
</dbReference>
<sequence>MDGATIHCSRDIFDYLRFFGLIKKSFKRFYKENKTKDLNIKLQYAWNLSALWISTKRKIHALEANVQ</sequence>
<protein>
    <submittedName>
        <fullName evidence="1">Uncharacterized protein</fullName>
    </submittedName>
</protein>
<organism evidence="1 2">
    <name type="scientific">Thraustotheca clavata</name>
    <dbReference type="NCBI Taxonomy" id="74557"/>
    <lineage>
        <taxon>Eukaryota</taxon>
        <taxon>Sar</taxon>
        <taxon>Stramenopiles</taxon>
        <taxon>Oomycota</taxon>
        <taxon>Saprolegniomycetes</taxon>
        <taxon>Saprolegniales</taxon>
        <taxon>Achlyaceae</taxon>
        <taxon>Thraustotheca</taxon>
    </lineage>
</organism>
<gene>
    <name evidence="1" type="ORF">THRCLA_22911</name>
</gene>
<reference evidence="1 2" key="1">
    <citation type="journal article" date="2014" name="Genome Biol. Evol.">
        <title>The secreted proteins of Achlya hypogyna and Thraustotheca clavata identify the ancestral oomycete secretome and reveal gene acquisitions by horizontal gene transfer.</title>
        <authorList>
            <person name="Misner I."/>
            <person name="Blouin N."/>
            <person name="Leonard G."/>
            <person name="Richards T.A."/>
            <person name="Lane C.E."/>
        </authorList>
    </citation>
    <scope>NUCLEOTIDE SEQUENCE [LARGE SCALE GENOMIC DNA]</scope>
    <source>
        <strain evidence="1 2">ATCC 34112</strain>
    </source>
</reference>